<keyword evidence="1" id="KW-0175">Coiled coil</keyword>
<evidence type="ECO:0000313" key="2">
    <source>
        <dbReference type="EMBL" id="EFJ32595.1"/>
    </source>
</evidence>
<accession>D8R631</accession>
<evidence type="ECO:0000256" key="1">
    <source>
        <dbReference type="SAM" id="Coils"/>
    </source>
</evidence>
<reference evidence="2 3" key="1">
    <citation type="journal article" date="2011" name="Science">
        <title>The Selaginella genome identifies genetic changes associated with the evolution of vascular plants.</title>
        <authorList>
            <person name="Banks J.A."/>
            <person name="Nishiyama T."/>
            <person name="Hasebe M."/>
            <person name="Bowman J.L."/>
            <person name="Gribskov M."/>
            <person name="dePamphilis C."/>
            <person name="Albert V.A."/>
            <person name="Aono N."/>
            <person name="Aoyama T."/>
            <person name="Ambrose B.A."/>
            <person name="Ashton N.W."/>
            <person name="Axtell M.J."/>
            <person name="Barker E."/>
            <person name="Barker M.S."/>
            <person name="Bennetzen J.L."/>
            <person name="Bonawitz N.D."/>
            <person name="Chapple C."/>
            <person name="Cheng C."/>
            <person name="Correa L.G."/>
            <person name="Dacre M."/>
            <person name="DeBarry J."/>
            <person name="Dreyer I."/>
            <person name="Elias M."/>
            <person name="Engstrom E.M."/>
            <person name="Estelle M."/>
            <person name="Feng L."/>
            <person name="Finet C."/>
            <person name="Floyd S.K."/>
            <person name="Frommer W.B."/>
            <person name="Fujita T."/>
            <person name="Gramzow L."/>
            <person name="Gutensohn M."/>
            <person name="Harholt J."/>
            <person name="Hattori M."/>
            <person name="Heyl A."/>
            <person name="Hirai T."/>
            <person name="Hiwatashi Y."/>
            <person name="Ishikawa M."/>
            <person name="Iwata M."/>
            <person name="Karol K.G."/>
            <person name="Koehler B."/>
            <person name="Kolukisaoglu U."/>
            <person name="Kubo M."/>
            <person name="Kurata T."/>
            <person name="Lalonde S."/>
            <person name="Li K."/>
            <person name="Li Y."/>
            <person name="Litt A."/>
            <person name="Lyons E."/>
            <person name="Manning G."/>
            <person name="Maruyama T."/>
            <person name="Michael T.P."/>
            <person name="Mikami K."/>
            <person name="Miyazaki S."/>
            <person name="Morinaga S."/>
            <person name="Murata T."/>
            <person name="Mueller-Roeber B."/>
            <person name="Nelson D.R."/>
            <person name="Obara M."/>
            <person name="Oguri Y."/>
            <person name="Olmstead R.G."/>
            <person name="Onodera N."/>
            <person name="Petersen B.L."/>
            <person name="Pils B."/>
            <person name="Prigge M."/>
            <person name="Rensing S.A."/>
            <person name="Riano-Pachon D.M."/>
            <person name="Roberts A.W."/>
            <person name="Sato Y."/>
            <person name="Scheller H.V."/>
            <person name="Schulz B."/>
            <person name="Schulz C."/>
            <person name="Shakirov E.V."/>
            <person name="Shibagaki N."/>
            <person name="Shinohara N."/>
            <person name="Shippen D.E."/>
            <person name="Soerensen I."/>
            <person name="Sotooka R."/>
            <person name="Sugimoto N."/>
            <person name="Sugita M."/>
            <person name="Sumikawa N."/>
            <person name="Tanurdzic M."/>
            <person name="Theissen G."/>
            <person name="Ulvskov P."/>
            <person name="Wakazuki S."/>
            <person name="Weng J.K."/>
            <person name="Willats W.W."/>
            <person name="Wipf D."/>
            <person name="Wolf P.G."/>
            <person name="Yang L."/>
            <person name="Zimmer A.D."/>
            <person name="Zhu Q."/>
            <person name="Mitros T."/>
            <person name="Hellsten U."/>
            <person name="Loque D."/>
            <person name="Otillar R."/>
            <person name="Salamov A."/>
            <person name="Schmutz J."/>
            <person name="Shapiro H."/>
            <person name="Lindquist E."/>
            <person name="Lucas S."/>
            <person name="Rokhsar D."/>
            <person name="Grigoriev I.V."/>
        </authorList>
    </citation>
    <scope>NUCLEOTIDE SEQUENCE [LARGE SCALE GENOMIC DNA]</scope>
</reference>
<dbReference type="Gramene" id="EFJ32595">
    <property type="protein sequence ID" value="EFJ32595"/>
    <property type="gene ID" value="SELMODRAFT_407586"/>
</dbReference>
<evidence type="ECO:0008006" key="4">
    <source>
        <dbReference type="Google" id="ProtNLM"/>
    </source>
</evidence>
<organism evidence="3">
    <name type="scientific">Selaginella moellendorffii</name>
    <name type="common">Spikemoss</name>
    <dbReference type="NCBI Taxonomy" id="88036"/>
    <lineage>
        <taxon>Eukaryota</taxon>
        <taxon>Viridiplantae</taxon>
        <taxon>Streptophyta</taxon>
        <taxon>Embryophyta</taxon>
        <taxon>Tracheophyta</taxon>
        <taxon>Lycopodiopsida</taxon>
        <taxon>Selaginellales</taxon>
        <taxon>Selaginellaceae</taxon>
        <taxon>Selaginella</taxon>
    </lineage>
</organism>
<protein>
    <recommendedName>
        <fullName evidence="4">DUF4200 domain-containing protein</fullName>
    </recommendedName>
</protein>
<keyword evidence="3" id="KW-1185">Reference proteome</keyword>
<dbReference type="HOGENOM" id="CLU_1589250_0_0_1"/>
<dbReference type="InParanoid" id="D8R631"/>
<sequence length="168" mass="20664">MLPCRQSILNRRPRSAIAYAKNEENIDKEYHDQLELLKIQQEKYYMKEAEVKQRVSPNRDETRRRQQELKGCMEEQLKIKESERIRRAHEDHDLNCYNEYLSKFAPHSLNHDMGRIQHKKDYLKQLMEDNIRVAEMKRELEKKEKQREIELDHIRAKTPCCWNRRHYI</sequence>
<name>D8R631_SELML</name>
<feature type="coiled-coil region" evidence="1">
    <location>
        <begin position="119"/>
        <end position="157"/>
    </location>
</feature>
<dbReference type="EMBL" id="GL377572">
    <property type="protein sequence ID" value="EFJ32595.1"/>
    <property type="molecule type" value="Genomic_DNA"/>
</dbReference>
<proteinExistence type="predicted"/>
<dbReference type="Proteomes" id="UP000001514">
    <property type="component" value="Unassembled WGS sequence"/>
</dbReference>
<dbReference type="KEGG" id="smo:SELMODRAFT_407586"/>
<dbReference type="OrthoDB" id="1871858at2759"/>
<evidence type="ECO:0000313" key="3">
    <source>
        <dbReference type="Proteomes" id="UP000001514"/>
    </source>
</evidence>
<gene>
    <name evidence="2" type="ORF">SELMODRAFT_407586</name>
</gene>
<dbReference type="AlphaFoldDB" id="D8R631"/>